<dbReference type="InParanoid" id="A0A1D6EK45"/>
<gene>
    <name evidence="1" type="ORF">ZEAMMB73_Zm00001d005101</name>
</gene>
<organism evidence="1">
    <name type="scientific">Zea mays</name>
    <name type="common">Maize</name>
    <dbReference type="NCBI Taxonomy" id="4577"/>
    <lineage>
        <taxon>Eukaryota</taxon>
        <taxon>Viridiplantae</taxon>
        <taxon>Streptophyta</taxon>
        <taxon>Embryophyta</taxon>
        <taxon>Tracheophyta</taxon>
        <taxon>Spermatophyta</taxon>
        <taxon>Magnoliopsida</taxon>
        <taxon>Liliopsida</taxon>
        <taxon>Poales</taxon>
        <taxon>Poaceae</taxon>
        <taxon>PACMAD clade</taxon>
        <taxon>Panicoideae</taxon>
        <taxon>Andropogonodae</taxon>
        <taxon>Andropogoneae</taxon>
        <taxon>Tripsacinae</taxon>
        <taxon>Zea</taxon>
    </lineage>
</organism>
<evidence type="ECO:0000313" key="1">
    <source>
        <dbReference type="EMBL" id="ONM20316.1"/>
    </source>
</evidence>
<protein>
    <submittedName>
        <fullName evidence="1">Uncharacterized protein</fullName>
    </submittedName>
</protein>
<proteinExistence type="predicted"/>
<reference evidence="1" key="1">
    <citation type="submission" date="2015-12" db="EMBL/GenBank/DDBJ databases">
        <title>Update maize B73 reference genome by single molecule sequencing technologies.</title>
        <authorList>
            <consortium name="Maize Genome Sequencing Project"/>
            <person name="Ware D."/>
        </authorList>
    </citation>
    <scope>NUCLEOTIDE SEQUENCE [LARGE SCALE GENOMIC DNA]</scope>
    <source>
        <tissue evidence="1">Seedling</tissue>
    </source>
</reference>
<dbReference type="AlphaFoldDB" id="A0A1D6EK45"/>
<name>A0A1D6EK45_MAIZE</name>
<sequence length="77" mass="8182">MLGALTTFPSACSTSLTAFDLIAFPHSLNGIFASDPPIDMDATMEDELREKEDGVLFGERMVMGALIGPHDGHACVV</sequence>
<accession>A0A1D6EK45</accession>
<dbReference type="EMBL" id="CM007648">
    <property type="protein sequence ID" value="ONM20316.1"/>
    <property type="molecule type" value="Genomic_DNA"/>
</dbReference>